<name>A0A9N7VP89_PLEPL</name>
<sequence length="151" mass="16971">MALANVKLVASKQQFASCWFGERDEELSRKRRQAGLHIAELELADNMAKSEVAILINLPASFQLTSGQPHRKLHSLLLNQAGETEAEAGERGKYEVVGIDKQSAGEGGPSQWMTERELKRGERQQLETKKIICDSPVWLKEKRTKEIEKEG</sequence>
<reference evidence="2" key="1">
    <citation type="submission" date="2020-03" db="EMBL/GenBank/DDBJ databases">
        <authorList>
            <person name="Weist P."/>
        </authorList>
    </citation>
    <scope>NUCLEOTIDE SEQUENCE</scope>
</reference>
<dbReference type="Proteomes" id="UP001153269">
    <property type="component" value="Unassembled WGS sequence"/>
</dbReference>
<comment type="caution">
    <text evidence="2">The sequence shown here is derived from an EMBL/GenBank/DDBJ whole genome shotgun (WGS) entry which is preliminary data.</text>
</comment>
<feature type="region of interest" description="Disordered" evidence="1">
    <location>
        <begin position="100"/>
        <end position="121"/>
    </location>
</feature>
<evidence type="ECO:0000313" key="3">
    <source>
        <dbReference type="Proteomes" id="UP001153269"/>
    </source>
</evidence>
<dbReference type="AlphaFoldDB" id="A0A9N7VP89"/>
<organism evidence="2 3">
    <name type="scientific">Pleuronectes platessa</name>
    <name type="common">European plaice</name>
    <dbReference type="NCBI Taxonomy" id="8262"/>
    <lineage>
        <taxon>Eukaryota</taxon>
        <taxon>Metazoa</taxon>
        <taxon>Chordata</taxon>
        <taxon>Craniata</taxon>
        <taxon>Vertebrata</taxon>
        <taxon>Euteleostomi</taxon>
        <taxon>Actinopterygii</taxon>
        <taxon>Neopterygii</taxon>
        <taxon>Teleostei</taxon>
        <taxon>Neoteleostei</taxon>
        <taxon>Acanthomorphata</taxon>
        <taxon>Carangaria</taxon>
        <taxon>Pleuronectiformes</taxon>
        <taxon>Pleuronectoidei</taxon>
        <taxon>Pleuronectidae</taxon>
        <taxon>Pleuronectes</taxon>
    </lineage>
</organism>
<dbReference type="EMBL" id="CADEAL010004306">
    <property type="protein sequence ID" value="CAB1456652.1"/>
    <property type="molecule type" value="Genomic_DNA"/>
</dbReference>
<accession>A0A9N7VP89</accession>
<evidence type="ECO:0000256" key="1">
    <source>
        <dbReference type="SAM" id="MobiDB-lite"/>
    </source>
</evidence>
<protein>
    <submittedName>
        <fullName evidence="2">Uncharacterized protein</fullName>
    </submittedName>
</protein>
<evidence type="ECO:0000313" key="2">
    <source>
        <dbReference type="EMBL" id="CAB1456652.1"/>
    </source>
</evidence>
<proteinExistence type="predicted"/>
<gene>
    <name evidence="2" type="ORF">PLEPLA_LOCUS44444</name>
</gene>
<keyword evidence="3" id="KW-1185">Reference proteome</keyword>